<accession>A0ABP0KEV8</accession>
<dbReference type="EMBL" id="CAXAMM010011112">
    <property type="protein sequence ID" value="CAK9025142.1"/>
    <property type="molecule type" value="Genomic_DNA"/>
</dbReference>
<sequence length="264" mass="28483">MAGQMQVPDHTPKVNAFRSYCMQVVDQLCTEFEREVSQMTQDIVRYRGELARCADLLAYQLGKEKQYHNMLENIAGNSSTLVGKAAEVGQKHSANENVKMQMHQMLEQMFEGGKGVYAEGFGTLDEHRQIAETHLQTSAELQNQSIAIQKELDNILQALQIPPVSYSQAPMIVGPAQMVTSQPRAPQALYGRGTLPGPPSVLPAPGVPKLLGPHAGMIQSGSPMVPGMVSPPGPAVRSLSGSPVFSPGFSTPVTPNKSARNHIA</sequence>
<keyword evidence="3" id="KW-1185">Reference proteome</keyword>
<proteinExistence type="predicted"/>
<reference evidence="2 3" key="1">
    <citation type="submission" date="2024-02" db="EMBL/GenBank/DDBJ databases">
        <authorList>
            <person name="Chen Y."/>
            <person name="Shah S."/>
            <person name="Dougan E. K."/>
            <person name="Thang M."/>
            <person name="Chan C."/>
        </authorList>
    </citation>
    <scope>NUCLEOTIDE SEQUENCE [LARGE SCALE GENOMIC DNA]</scope>
</reference>
<dbReference type="Proteomes" id="UP001642464">
    <property type="component" value="Unassembled WGS sequence"/>
</dbReference>
<evidence type="ECO:0000313" key="1">
    <source>
        <dbReference type="EMBL" id="CAK8985197.1"/>
    </source>
</evidence>
<name>A0ABP0KEV8_9DINO</name>
<comment type="caution">
    <text evidence="2">The sequence shown here is derived from an EMBL/GenBank/DDBJ whole genome shotgun (WGS) entry which is preliminary data.</text>
</comment>
<dbReference type="EMBL" id="CAXAMM010000001">
    <property type="protein sequence ID" value="CAK8985197.1"/>
    <property type="molecule type" value="Genomic_DNA"/>
</dbReference>
<organism evidence="2 3">
    <name type="scientific">Durusdinium trenchii</name>
    <dbReference type="NCBI Taxonomy" id="1381693"/>
    <lineage>
        <taxon>Eukaryota</taxon>
        <taxon>Sar</taxon>
        <taxon>Alveolata</taxon>
        <taxon>Dinophyceae</taxon>
        <taxon>Suessiales</taxon>
        <taxon>Symbiodiniaceae</taxon>
        <taxon>Durusdinium</taxon>
    </lineage>
</organism>
<protein>
    <submittedName>
        <fullName evidence="2">Uncharacterized protein</fullName>
    </submittedName>
</protein>
<evidence type="ECO:0000313" key="3">
    <source>
        <dbReference type="Proteomes" id="UP001642464"/>
    </source>
</evidence>
<gene>
    <name evidence="2" type="ORF">SCF082_LOCUS16950</name>
    <name evidence="1" type="ORF">SCF082_LOCUS56</name>
</gene>
<evidence type="ECO:0000313" key="2">
    <source>
        <dbReference type="EMBL" id="CAK9025142.1"/>
    </source>
</evidence>